<accession>A0AAV4XCP3</accession>
<evidence type="ECO:0000313" key="1">
    <source>
        <dbReference type="EMBL" id="GIY92681.1"/>
    </source>
</evidence>
<organism evidence="1 2">
    <name type="scientific">Caerostris extrusa</name>
    <name type="common">Bark spider</name>
    <name type="synonym">Caerostris bankana</name>
    <dbReference type="NCBI Taxonomy" id="172846"/>
    <lineage>
        <taxon>Eukaryota</taxon>
        <taxon>Metazoa</taxon>
        <taxon>Ecdysozoa</taxon>
        <taxon>Arthropoda</taxon>
        <taxon>Chelicerata</taxon>
        <taxon>Arachnida</taxon>
        <taxon>Araneae</taxon>
        <taxon>Araneomorphae</taxon>
        <taxon>Entelegynae</taxon>
        <taxon>Araneoidea</taxon>
        <taxon>Araneidae</taxon>
        <taxon>Caerostris</taxon>
    </lineage>
</organism>
<comment type="caution">
    <text evidence="1">The sequence shown here is derived from an EMBL/GenBank/DDBJ whole genome shotgun (WGS) entry which is preliminary data.</text>
</comment>
<dbReference type="AlphaFoldDB" id="A0AAV4XCP3"/>
<evidence type="ECO:0000313" key="2">
    <source>
        <dbReference type="Proteomes" id="UP001054945"/>
    </source>
</evidence>
<reference evidence="1 2" key="1">
    <citation type="submission" date="2021-06" db="EMBL/GenBank/DDBJ databases">
        <title>Caerostris extrusa draft genome.</title>
        <authorList>
            <person name="Kono N."/>
            <person name="Arakawa K."/>
        </authorList>
    </citation>
    <scope>NUCLEOTIDE SEQUENCE [LARGE SCALE GENOMIC DNA]</scope>
</reference>
<name>A0AAV4XCP3_CAEEX</name>
<dbReference type="EMBL" id="BPLR01017576">
    <property type="protein sequence ID" value="GIY92681.1"/>
    <property type="molecule type" value="Genomic_DNA"/>
</dbReference>
<proteinExistence type="predicted"/>
<sequence>MKSPNIYIKQQEIYLESIYFLKLKLSFLMEQCGFTESKLFHRKIYLTRWANTPRKRRKGNLNDCQFRKSVRLISRKDAIGARKNSRDRFVRD</sequence>
<keyword evidence="2" id="KW-1185">Reference proteome</keyword>
<gene>
    <name evidence="1" type="ORF">CEXT_336541</name>
</gene>
<dbReference type="Proteomes" id="UP001054945">
    <property type="component" value="Unassembled WGS sequence"/>
</dbReference>
<protein>
    <submittedName>
        <fullName evidence="1">Uncharacterized protein</fullName>
    </submittedName>
</protein>